<dbReference type="AlphaFoldDB" id="A0AAN8VL90"/>
<feature type="region of interest" description="Disordered" evidence="1">
    <location>
        <begin position="1"/>
        <end position="23"/>
    </location>
</feature>
<dbReference type="EMBL" id="JBAMMX010000007">
    <property type="protein sequence ID" value="KAK6937133.1"/>
    <property type="molecule type" value="Genomic_DNA"/>
</dbReference>
<evidence type="ECO:0000313" key="3">
    <source>
        <dbReference type="Proteomes" id="UP001370490"/>
    </source>
</evidence>
<dbReference type="Proteomes" id="UP001370490">
    <property type="component" value="Unassembled WGS sequence"/>
</dbReference>
<gene>
    <name evidence="2" type="ORF">RJ641_034163</name>
</gene>
<accession>A0AAN8VL90</accession>
<name>A0AAN8VL90_9MAGN</name>
<evidence type="ECO:0000313" key="2">
    <source>
        <dbReference type="EMBL" id="KAK6937133.1"/>
    </source>
</evidence>
<proteinExistence type="predicted"/>
<protein>
    <submittedName>
        <fullName evidence="2">Uncharacterized protein</fullName>
    </submittedName>
</protein>
<keyword evidence="3" id="KW-1185">Reference proteome</keyword>
<sequence length="80" mass="9072">MVVSSSEKEEKKGKKRKEESKSFAKDMSYLTATVLTENSYSSLLELVADNDVKSFKKVVESNILAVDEIGLWYGQQKHLK</sequence>
<reference evidence="2 3" key="1">
    <citation type="submission" date="2023-12" db="EMBL/GenBank/DDBJ databases">
        <title>A high-quality genome assembly for Dillenia turbinata (Dilleniales).</title>
        <authorList>
            <person name="Chanderbali A."/>
        </authorList>
    </citation>
    <scope>NUCLEOTIDE SEQUENCE [LARGE SCALE GENOMIC DNA]</scope>
    <source>
        <strain evidence="2">LSX21</strain>
        <tissue evidence="2">Leaf</tissue>
    </source>
</reference>
<organism evidence="2 3">
    <name type="scientific">Dillenia turbinata</name>
    <dbReference type="NCBI Taxonomy" id="194707"/>
    <lineage>
        <taxon>Eukaryota</taxon>
        <taxon>Viridiplantae</taxon>
        <taxon>Streptophyta</taxon>
        <taxon>Embryophyta</taxon>
        <taxon>Tracheophyta</taxon>
        <taxon>Spermatophyta</taxon>
        <taxon>Magnoliopsida</taxon>
        <taxon>eudicotyledons</taxon>
        <taxon>Gunneridae</taxon>
        <taxon>Pentapetalae</taxon>
        <taxon>Dilleniales</taxon>
        <taxon>Dilleniaceae</taxon>
        <taxon>Dillenia</taxon>
    </lineage>
</organism>
<evidence type="ECO:0000256" key="1">
    <source>
        <dbReference type="SAM" id="MobiDB-lite"/>
    </source>
</evidence>
<comment type="caution">
    <text evidence="2">The sequence shown here is derived from an EMBL/GenBank/DDBJ whole genome shotgun (WGS) entry which is preliminary data.</text>
</comment>